<dbReference type="RefSeq" id="WP_135286659.1">
    <property type="nucleotide sequence ID" value="NZ_SMLL01000007.1"/>
</dbReference>
<dbReference type="AlphaFoldDB" id="A0A4Z0BGB4"/>
<dbReference type="EMBL" id="SMLL01000007">
    <property type="protein sequence ID" value="TFY97493.1"/>
    <property type="molecule type" value="Genomic_DNA"/>
</dbReference>
<organism evidence="3 4">
    <name type="scientific">Ramlibacter rhizophilus</name>
    <dbReference type="NCBI Taxonomy" id="1781167"/>
    <lineage>
        <taxon>Bacteria</taxon>
        <taxon>Pseudomonadati</taxon>
        <taxon>Pseudomonadota</taxon>
        <taxon>Betaproteobacteria</taxon>
        <taxon>Burkholderiales</taxon>
        <taxon>Comamonadaceae</taxon>
        <taxon>Ramlibacter</taxon>
    </lineage>
</organism>
<dbReference type="Pfam" id="PF03401">
    <property type="entry name" value="TctC"/>
    <property type="match status" value="1"/>
</dbReference>
<name>A0A4Z0BGB4_9BURK</name>
<reference evidence="3 4" key="1">
    <citation type="submission" date="2019-03" db="EMBL/GenBank/DDBJ databases">
        <title>Ramlibacter rhizophilus CCTCC AB2015357, whole genome shotgun sequence.</title>
        <authorList>
            <person name="Zhang X."/>
            <person name="Feng G."/>
            <person name="Zhu H."/>
        </authorList>
    </citation>
    <scope>NUCLEOTIDE SEQUENCE [LARGE SCALE GENOMIC DNA]</scope>
    <source>
        <strain evidence="3 4">CCTCC AB2015357</strain>
    </source>
</reference>
<proteinExistence type="inferred from homology"/>
<dbReference type="Proteomes" id="UP000297564">
    <property type="component" value="Unassembled WGS sequence"/>
</dbReference>
<accession>A0A4Z0BGB4</accession>
<dbReference type="Gene3D" id="3.40.190.10">
    <property type="entry name" value="Periplasmic binding protein-like II"/>
    <property type="match status" value="1"/>
</dbReference>
<evidence type="ECO:0000313" key="4">
    <source>
        <dbReference type="Proteomes" id="UP000297564"/>
    </source>
</evidence>
<evidence type="ECO:0000313" key="3">
    <source>
        <dbReference type="EMBL" id="TFY97493.1"/>
    </source>
</evidence>
<dbReference type="Gene3D" id="3.40.190.150">
    <property type="entry name" value="Bordetella uptake gene, domain 1"/>
    <property type="match status" value="1"/>
</dbReference>
<dbReference type="CDD" id="cd07012">
    <property type="entry name" value="PBP2_Bug_TTT"/>
    <property type="match status" value="1"/>
</dbReference>
<dbReference type="PIRSF" id="PIRSF017082">
    <property type="entry name" value="YflP"/>
    <property type="match status" value="1"/>
</dbReference>
<protein>
    <submittedName>
        <fullName evidence="3">Tripartite tricarboxylate transporter substrate binding protein</fullName>
    </submittedName>
</protein>
<dbReference type="SUPFAM" id="SSF53850">
    <property type="entry name" value="Periplasmic binding protein-like II"/>
    <property type="match status" value="1"/>
</dbReference>
<dbReference type="InterPro" id="IPR042100">
    <property type="entry name" value="Bug_dom1"/>
</dbReference>
<feature type="chain" id="PRO_5021419105" evidence="2">
    <location>
        <begin position="28"/>
        <end position="327"/>
    </location>
</feature>
<dbReference type="OrthoDB" id="8835413at2"/>
<comment type="similarity">
    <text evidence="1">Belongs to the UPF0065 (bug) family.</text>
</comment>
<dbReference type="PANTHER" id="PTHR42928:SF5">
    <property type="entry name" value="BLR1237 PROTEIN"/>
    <property type="match status" value="1"/>
</dbReference>
<feature type="signal peptide" evidence="2">
    <location>
        <begin position="1"/>
        <end position="27"/>
    </location>
</feature>
<comment type="caution">
    <text evidence="3">The sequence shown here is derived from an EMBL/GenBank/DDBJ whole genome shotgun (WGS) entry which is preliminary data.</text>
</comment>
<gene>
    <name evidence="3" type="ORF">EZ242_18400</name>
</gene>
<keyword evidence="2" id="KW-0732">Signal</keyword>
<sequence>MKLMFRRRLLAALGGLAVIGLSAPVQAQDAYPTKPVRVLVGFAPGGGTDLAGRLMADALTKALGGNFVVENKPGVGGLLALEEVANAAPDGYTIGVGGSGPLTVSPYVYASRNFDPMDKLEPVVWFLNQPGVIVVAPTLKVKSVPELLKASKDSKSGLNMASAGTGSMIQMMGEHFQSQEGVKWQHVPYKGSGPALTDLAAGRVDVMIDVVTSAAPQVKGGRINALAVTSEKRSSMLPDVPTLRELGVGDYDMGSWMGLVVPKGTPQSVITRINTALNDALKSPEFVARMASVGEPVGGSPERFRQRIDAERARWSKIVKSENIKPQ</sequence>
<keyword evidence="4" id="KW-1185">Reference proteome</keyword>
<evidence type="ECO:0000256" key="1">
    <source>
        <dbReference type="ARBA" id="ARBA00006987"/>
    </source>
</evidence>
<dbReference type="PANTHER" id="PTHR42928">
    <property type="entry name" value="TRICARBOXYLATE-BINDING PROTEIN"/>
    <property type="match status" value="1"/>
</dbReference>
<evidence type="ECO:0000256" key="2">
    <source>
        <dbReference type="SAM" id="SignalP"/>
    </source>
</evidence>
<dbReference type="InterPro" id="IPR005064">
    <property type="entry name" value="BUG"/>
</dbReference>